<evidence type="ECO:0000256" key="8">
    <source>
        <dbReference type="ARBA" id="ARBA00022989"/>
    </source>
</evidence>
<dbReference type="Pfam" id="PF20902">
    <property type="entry name" value="CXCL16"/>
    <property type="match status" value="1"/>
</dbReference>
<organism evidence="17 18">
    <name type="scientific">Orycteropus afer afer</name>
    <dbReference type="NCBI Taxonomy" id="1230840"/>
    <lineage>
        <taxon>Eukaryota</taxon>
        <taxon>Metazoa</taxon>
        <taxon>Chordata</taxon>
        <taxon>Craniata</taxon>
        <taxon>Vertebrata</taxon>
        <taxon>Euteleostomi</taxon>
        <taxon>Mammalia</taxon>
        <taxon>Eutheria</taxon>
        <taxon>Afrotheria</taxon>
        <taxon>Tubulidentata</taxon>
        <taxon>Orycteropodidae</taxon>
        <taxon>Orycteropus</taxon>
    </lineage>
</organism>
<dbReference type="GO" id="GO:0034612">
    <property type="term" value="P:response to tumor necrosis factor"/>
    <property type="evidence" value="ECO:0007669"/>
    <property type="project" value="InterPro"/>
</dbReference>
<dbReference type="GO" id="GO:0016020">
    <property type="term" value="C:membrane"/>
    <property type="evidence" value="ECO:0007669"/>
    <property type="project" value="UniProtKB-SubCell"/>
</dbReference>
<keyword evidence="4" id="KW-0145">Chemotaxis</keyword>
<dbReference type="GO" id="GO:0034341">
    <property type="term" value="P:response to type II interferon"/>
    <property type="evidence" value="ECO:0007669"/>
    <property type="project" value="InterPro"/>
</dbReference>
<dbReference type="PROSITE" id="PS51257">
    <property type="entry name" value="PROKAR_LIPOPROTEIN"/>
    <property type="match status" value="1"/>
</dbReference>
<feature type="compositionally biased region" description="Polar residues" evidence="13">
    <location>
        <begin position="160"/>
        <end position="170"/>
    </location>
</feature>
<evidence type="ECO:0000256" key="11">
    <source>
        <dbReference type="ARBA" id="ARBA00023180"/>
    </source>
</evidence>
<dbReference type="PANTHER" id="PTHR14385:SF0">
    <property type="entry name" value="C-X-C MOTIF CHEMOKINE 16"/>
    <property type="match status" value="1"/>
</dbReference>
<protein>
    <recommendedName>
        <fullName evidence="3">C-X-C motif chemokine 16</fullName>
    </recommendedName>
    <alternativeName>
        <fullName evidence="12">Transmembrane chemokine CXCL16</fullName>
    </alternativeName>
</protein>
<comment type="similarity">
    <text evidence="2">Belongs to the intercrine alpha (chemokine CxC) family.</text>
</comment>
<dbReference type="GO" id="GO:0030335">
    <property type="term" value="P:positive regulation of cell migration"/>
    <property type="evidence" value="ECO:0007669"/>
    <property type="project" value="InterPro"/>
</dbReference>
<dbReference type="InterPro" id="IPR048585">
    <property type="entry name" value="CXCL16_dom"/>
</dbReference>
<gene>
    <name evidence="18" type="primary">CXCL16</name>
</gene>
<dbReference type="CTD" id="58191"/>
<evidence type="ECO:0000259" key="16">
    <source>
        <dbReference type="Pfam" id="PF20902"/>
    </source>
</evidence>
<evidence type="ECO:0000256" key="15">
    <source>
        <dbReference type="SAM" id="SignalP"/>
    </source>
</evidence>
<reference evidence="18" key="1">
    <citation type="submission" date="2025-08" db="UniProtKB">
        <authorList>
            <consortium name="RefSeq"/>
        </authorList>
    </citation>
    <scope>IDENTIFICATION</scope>
</reference>
<dbReference type="GO" id="GO:0010818">
    <property type="term" value="P:T cell chemotaxis"/>
    <property type="evidence" value="ECO:0007669"/>
    <property type="project" value="TreeGrafter"/>
</dbReference>
<feature type="domain" description="C-X-C motif chemokine 16" evidence="16">
    <location>
        <begin position="24"/>
        <end position="113"/>
    </location>
</feature>
<evidence type="ECO:0000256" key="2">
    <source>
        <dbReference type="ARBA" id="ARBA00010665"/>
    </source>
</evidence>
<evidence type="ECO:0000256" key="5">
    <source>
        <dbReference type="ARBA" id="ARBA00022514"/>
    </source>
</evidence>
<dbReference type="Proteomes" id="UP000694850">
    <property type="component" value="Unplaced"/>
</dbReference>
<dbReference type="GO" id="GO:0005044">
    <property type="term" value="F:scavenger receptor activity"/>
    <property type="evidence" value="ECO:0007669"/>
    <property type="project" value="InterPro"/>
</dbReference>
<keyword evidence="10" id="KW-1015">Disulfide bond</keyword>
<dbReference type="GO" id="GO:0005615">
    <property type="term" value="C:extracellular space"/>
    <property type="evidence" value="ECO:0007669"/>
    <property type="project" value="UniProtKB-KW"/>
</dbReference>
<feature type="transmembrane region" description="Helical" evidence="14">
    <location>
        <begin position="199"/>
        <end position="222"/>
    </location>
</feature>
<dbReference type="PANTHER" id="PTHR14385">
    <property type="entry name" value="CXC CHEMOKINE LIGAND"/>
    <property type="match status" value="1"/>
</dbReference>
<evidence type="ECO:0000256" key="9">
    <source>
        <dbReference type="ARBA" id="ARBA00023136"/>
    </source>
</evidence>
<feature type="chain" id="PRO_5034195289" description="C-X-C motif chemokine 16" evidence="15">
    <location>
        <begin position="27"/>
        <end position="247"/>
    </location>
</feature>
<feature type="signal peptide" evidence="15">
    <location>
        <begin position="1"/>
        <end position="26"/>
    </location>
</feature>
<keyword evidence="8 14" id="KW-1133">Transmembrane helix</keyword>
<evidence type="ECO:0000256" key="4">
    <source>
        <dbReference type="ARBA" id="ARBA00022500"/>
    </source>
</evidence>
<evidence type="ECO:0000256" key="14">
    <source>
        <dbReference type="SAM" id="Phobius"/>
    </source>
</evidence>
<evidence type="ECO:0000256" key="10">
    <source>
        <dbReference type="ARBA" id="ARBA00023157"/>
    </source>
</evidence>
<proteinExistence type="inferred from homology"/>
<evidence type="ECO:0000256" key="12">
    <source>
        <dbReference type="ARBA" id="ARBA00032815"/>
    </source>
</evidence>
<dbReference type="GO" id="GO:0008009">
    <property type="term" value="F:chemokine activity"/>
    <property type="evidence" value="ECO:0007669"/>
    <property type="project" value="InterPro"/>
</dbReference>
<keyword evidence="17" id="KW-1185">Reference proteome</keyword>
<keyword evidence="9 14" id="KW-0472">Membrane</keyword>
<evidence type="ECO:0000256" key="3">
    <source>
        <dbReference type="ARBA" id="ARBA00017995"/>
    </source>
</evidence>
<dbReference type="GO" id="GO:0030307">
    <property type="term" value="P:positive regulation of cell growth"/>
    <property type="evidence" value="ECO:0007669"/>
    <property type="project" value="InterPro"/>
</dbReference>
<keyword evidence="11" id="KW-0325">Glycoprotein</keyword>
<evidence type="ECO:0000256" key="6">
    <source>
        <dbReference type="ARBA" id="ARBA00022692"/>
    </source>
</evidence>
<dbReference type="AlphaFoldDB" id="A0A8B7ARB0"/>
<dbReference type="GO" id="GO:0006898">
    <property type="term" value="P:receptor-mediated endocytosis"/>
    <property type="evidence" value="ECO:0007669"/>
    <property type="project" value="InterPro"/>
</dbReference>
<keyword evidence="5" id="KW-0202">Cytokine</keyword>
<name>A0A8B7ARB0_ORYAF</name>
<evidence type="ECO:0000313" key="17">
    <source>
        <dbReference type="Proteomes" id="UP000694850"/>
    </source>
</evidence>
<dbReference type="GO" id="GO:0005041">
    <property type="term" value="F:low-density lipoprotein particle receptor activity"/>
    <property type="evidence" value="ECO:0007669"/>
    <property type="project" value="InterPro"/>
</dbReference>
<evidence type="ECO:0000313" key="18">
    <source>
        <dbReference type="RefSeq" id="XP_007950550.1"/>
    </source>
</evidence>
<dbReference type="RefSeq" id="XP_007950550.1">
    <property type="nucleotide sequence ID" value="XM_007952359.1"/>
</dbReference>
<keyword evidence="7 15" id="KW-0732">Signal</keyword>
<dbReference type="GeneID" id="103206839"/>
<keyword evidence="6 14" id="KW-0812">Transmembrane</keyword>
<evidence type="ECO:0000256" key="13">
    <source>
        <dbReference type="SAM" id="MobiDB-lite"/>
    </source>
</evidence>
<evidence type="ECO:0000256" key="1">
    <source>
        <dbReference type="ARBA" id="ARBA00004479"/>
    </source>
</evidence>
<dbReference type="OrthoDB" id="9836360at2759"/>
<feature type="region of interest" description="Disordered" evidence="13">
    <location>
        <begin position="156"/>
        <end position="193"/>
    </location>
</feature>
<comment type="subcellular location">
    <subcellularLocation>
        <location evidence="1">Membrane</location>
        <topology evidence="1">Single-pass type I membrane protein</topology>
    </subcellularLocation>
</comment>
<accession>A0A8B7ARB0</accession>
<dbReference type="InterPro" id="IPR026296">
    <property type="entry name" value="CXCL16"/>
</dbReference>
<evidence type="ECO:0000256" key="7">
    <source>
        <dbReference type="ARBA" id="ARBA00022729"/>
    </source>
</evidence>
<sequence>MWRRTGPPSRALLLLLLASLTLPGNGNQGSVIGSCHCDHVISTPLPTGRREHMRKHLKGYQRCPPFVRFQLHSRTVCGGSTQLWVLELMSCFDHKKCGYVSVKNSALQKHLPPLSTEVPEPTKGTSDVGTSARMYLPPTLLSTQLPTLPAAAPSLDRSLTPFNETTTPTVGHSLAAGPEAGQNQKQLEDRVGPPGGNSAMVAVLSLLATVFILTGVLLYVLCKRRREQSKQYCPDLQLHYIPVASGS</sequence>